<evidence type="ECO:0000256" key="2">
    <source>
        <dbReference type="ARBA" id="ARBA00022679"/>
    </source>
</evidence>
<dbReference type="PROSITE" id="PS50970">
    <property type="entry name" value="HCY"/>
    <property type="match status" value="1"/>
</dbReference>
<comment type="pathway">
    <text evidence="5">Amino-acid biosynthesis; L-methionine biosynthesis via de novo pathway.</text>
</comment>
<name>A0A074ZT29_OPIVI</name>
<dbReference type="InterPro" id="IPR051486">
    <property type="entry name" value="Hcy_S-methyltransferase"/>
</dbReference>
<evidence type="ECO:0000256" key="7">
    <source>
        <dbReference type="SAM" id="MobiDB-lite"/>
    </source>
</evidence>
<keyword evidence="10" id="KW-1185">Reference proteome</keyword>
<feature type="compositionally biased region" description="Basic residues" evidence="7">
    <location>
        <begin position="423"/>
        <end position="444"/>
    </location>
</feature>
<dbReference type="GO" id="GO:0008270">
    <property type="term" value="F:zinc ion binding"/>
    <property type="evidence" value="ECO:0007669"/>
    <property type="project" value="InterPro"/>
</dbReference>
<dbReference type="GeneID" id="20317498"/>
<keyword evidence="4 6" id="KW-0862">Zinc</keyword>
<evidence type="ECO:0000256" key="4">
    <source>
        <dbReference type="ARBA" id="ARBA00022833"/>
    </source>
</evidence>
<reference evidence="9 10" key="1">
    <citation type="submission" date="2013-11" db="EMBL/GenBank/DDBJ databases">
        <title>Opisthorchis viverrini - life in the bile duct.</title>
        <authorList>
            <person name="Young N.D."/>
            <person name="Nagarajan N."/>
            <person name="Lin S.J."/>
            <person name="Korhonen P.K."/>
            <person name="Jex A.R."/>
            <person name="Hall R.S."/>
            <person name="Safavi-Hemami H."/>
            <person name="Kaewkong W."/>
            <person name="Bertrand D."/>
            <person name="Gao S."/>
            <person name="Seet Q."/>
            <person name="Wongkham S."/>
            <person name="Teh B.T."/>
            <person name="Wongkham C."/>
            <person name="Intapan P.M."/>
            <person name="Maleewong W."/>
            <person name="Yang X."/>
            <person name="Hu M."/>
            <person name="Wang Z."/>
            <person name="Hofmann A."/>
            <person name="Sternberg P.W."/>
            <person name="Tan P."/>
            <person name="Wang J."/>
            <person name="Gasser R.B."/>
        </authorList>
    </citation>
    <scope>NUCLEOTIDE SEQUENCE [LARGE SCALE GENOMIC DNA]</scope>
</reference>
<feature type="domain" description="Hcy-binding" evidence="8">
    <location>
        <begin position="2"/>
        <end position="385"/>
    </location>
</feature>
<evidence type="ECO:0000313" key="9">
    <source>
        <dbReference type="EMBL" id="KER30261.1"/>
    </source>
</evidence>
<dbReference type="InterPro" id="IPR003726">
    <property type="entry name" value="HCY_dom"/>
</dbReference>
<dbReference type="AlphaFoldDB" id="A0A074ZT29"/>
<proteinExistence type="predicted"/>
<evidence type="ECO:0000256" key="5">
    <source>
        <dbReference type="ARBA" id="ARBA00034478"/>
    </source>
</evidence>
<dbReference type="PANTHER" id="PTHR46015:SF1">
    <property type="entry name" value="HOMOCYSTEINE S-METHYLTRANSFERASE-LIKE ISOFORM 1"/>
    <property type="match status" value="1"/>
</dbReference>
<dbReference type="Proteomes" id="UP000054324">
    <property type="component" value="Unassembled WGS sequence"/>
</dbReference>
<evidence type="ECO:0000256" key="3">
    <source>
        <dbReference type="ARBA" id="ARBA00022723"/>
    </source>
</evidence>
<dbReference type="RefSeq" id="XP_009166021.1">
    <property type="nucleotide sequence ID" value="XM_009167757.1"/>
</dbReference>
<keyword evidence="1 6" id="KW-0489">Methyltransferase</keyword>
<dbReference type="KEGG" id="ovi:T265_03311"/>
<dbReference type="GO" id="GO:0008898">
    <property type="term" value="F:S-adenosylmethionine-homocysteine S-methyltransferase activity"/>
    <property type="evidence" value="ECO:0007669"/>
    <property type="project" value="TreeGrafter"/>
</dbReference>
<sequence length="451" mass="50359">MTDDRVVRWLNEIRVLDGGVGSECQKRSHLPIDGHKAWSCRLLKEDPNLVCEVHKSYLRAGCDVLSTNTYQASPPTLAKALKISDSEARELMRHAVRLVRRAIATTDEESFASNTHQWKNRKLPVLVAGSLGPYGACLADGSEYSGSYADRMTFDELVEFHYARAKILVDAGADFLAWETIPILMEVVAIVEVMRRLPQSLAWLSVASSNGQTTVGGDPLHQVALEIQKCDQIFGIGVNCCIEHDKIGLALSNLNIGQDGCGPGTDDGYHPPPCSKRPDHLDKLSTKPRKLLVLYANSGEMWLPPPKGLSRRRGRWVWPPNKGPSVWARTIVQFSMRRCADWEKELLNGVAVRLSDPEAVYPKAQWVGGCCRVGPMEIRHLAILMKPDEVQNIFLETALTSSSVQSPASTVLFRRQSARNKRRLPGNYRRRIQPPRAVKTRHSVGHNQEKH</sequence>
<evidence type="ECO:0000256" key="1">
    <source>
        <dbReference type="ARBA" id="ARBA00022603"/>
    </source>
</evidence>
<dbReference type="OrthoDB" id="6225866at2759"/>
<dbReference type="SUPFAM" id="SSF82282">
    <property type="entry name" value="Homocysteine S-methyltransferase"/>
    <property type="match status" value="1"/>
</dbReference>
<comment type="cofactor">
    <cofactor evidence="6">
        <name>Zn(2+)</name>
        <dbReference type="ChEBI" id="CHEBI:29105"/>
    </cofactor>
</comment>
<dbReference type="InterPro" id="IPR017226">
    <property type="entry name" value="BHMT-like"/>
</dbReference>
<feature type="binding site" evidence="6">
    <location>
        <position position="370"/>
    </location>
    <ligand>
        <name>Zn(2+)</name>
        <dbReference type="ChEBI" id="CHEBI:29105"/>
    </ligand>
</feature>
<evidence type="ECO:0000256" key="6">
    <source>
        <dbReference type="PROSITE-ProRule" id="PRU00333"/>
    </source>
</evidence>
<feature type="binding site" evidence="6">
    <location>
        <position position="240"/>
    </location>
    <ligand>
        <name>Zn(2+)</name>
        <dbReference type="ChEBI" id="CHEBI:29105"/>
    </ligand>
</feature>
<dbReference type="CTD" id="20317498"/>
<dbReference type="PANTHER" id="PTHR46015">
    <property type="entry name" value="ZGC:172121"/>
    <property type="match status" value="1"/>
</dbReference>
<dbReference type="EMBL" id="KL596664">
    <property type="protein sequence ID" value="KER30261.1"/>
    <property type="molecule type" value="Genomic_DNA"/>
</dbReference>
<dbReference type="Gene3D" id="3.20.20.330">
    <property type="entry name" value="Homocysteine-binding-like domain"/>
    <property type="match status" value="1"/>
</dbReference>
<dbReference type="InterPro" id="IPR036589">
    <property type="entry name" value="HCY_dom_sf"/>
</dbReference>
<feature type="binding site" evidence="6">
    <location>
        <position position="371"/>
    </location>
    <ligand>
        <name>Zn(2+)</name>
        <dbReference type="ChEBI" id="CHEBI:29105"/>
    </ligand>
</feature>
<dbReference type="Pfam" id="PF02574">
    <property type="entry name" value="S-methyl_trans"/>
    <property type="match status" value="1"/>
</dbReference>
<organism evidence="9 10">
    <name type="scientific">Opisthorchis viverrini</name>
    <name type="common">Southeast Asian liver fluke</name>
    <dbReference type="NCBI Taxonomy" id="6198"/>
    <lineage>
        <taxon>Eukaryota</taxon>
        <taxon>Metazoa</taxon>
        <taxon>Spiralia</taxon>
        <taxon>Lophotrochozoa</taxon>
        <taxon>Platyhelminthes</taxon>
        <taxon>Trematoda</taxon>
        <taxon>Digenea</taxon>
        <taxon>Opisthorchiida</taxon>
        <taxon>Opisthorchiata</taxon>
        <taxon>Opisthorchiidae</taxon>
        <taxon>Opisthorchis</taxon>
    </lineage>
</organism>
<feature type="region of interest" description="Disordered" evidence="7">
    <location>
        <begin position="423"/>
        <end position="451"/>
    </location>
</feature>
<dbReference type="GO" id="GO:0033528">
    <property type="term" value="P:S-methylmethionine cycle"/>
    <property type="evidence" value="ECO:0007669"/>
    <property type="project" value="TreeGrafter"/>
</dbReference>
<dbReference type="GO" id="GO:0032259">
    <property type="term" value="P:methylation"/>
    <property type="evidence" value="ECO:0007669"/>
    <property type="project" value="UniProtKB-KW"/>
</dbReference>
<dbReference type="STRING" id="6198.A0A074ZT29"/>
<keyword evidence="3 6" id="KW-0479">Metal-binding</keyword>
<dbReference type="UniPathway" id="UPA00051">
    <property type="reaction ID" value="UER00083"/>
</dbReference>
<dbReference type="GO" id="GO:0009086">
    <property type="term" value="P:methionine biosynthetic process"/>
    <property type="evidence" value="ECO:0007669"/>
    <property type="project" value="InterPro"/>
</dbReference>
<evidence type="ECO:0000259" key="8">
    <source>
        <dbReference type="PROSITE" id="PS50970"/>
    </source>
</evidence>
<evidence type="ECO:0000313" key="10">
    <source>
        <dbReference type="Proteomes" id="UP000054324"/>
    </source>
</evidence>
<dbReference type="PIRSF" id="PIRSF037505">
    <property type="entry name" value="Betaine_HMT"/>
    <property type="match status" value="1"/>
</dbReference>
<accession>A0A074ZT29</accession>
<protein>
    <recommendedName>
        <fullName evidence="8">Hcy-binding domain-containing protein</fullName>
    </recommendedName>
</protein>
<keyword evidence="2 6" id="KW-0808">Transferase</keyword>
<gene>
    <name evidence="9" type="ORF">T265_03311</name>
</gene>